<dbReference type="PANTHER" id="PTHR12983">
    <property type="entry name" value="RING FINGER 10 FAMILY MEMBER"/>
    <property type="match status" value="1"/>
</dbReference>
<dbReference type="GO" id="GO:0005737">
    <property type="term" value="C:cytoplasm"/>
    <property type="evidence" value="ECO:0007669"/>
    <property type="project" value="UniProtKB-SubCell"/>
</dbReference>
<evidence type="ECO:0000313" key="9">
    <source>
        <dbReference type="EMBL" id="OVF08378.1"/>
    </source>
</evidence>
<keyword evidence="5" id="KW-0862">Zinc</keyword>
<organism evidence="9 10">
    <name type="scientific">Clavispora lusitaniae</name>
    <name type="common">Candida lusitaniae</name>
    <dbReference type="NCBI Taxonomy" id="36911"/>
    <lineage>
        <taxon>Eukaryota</taxon>
        <taxon>Fungi</taxon>
        <taxon>Dikarya</taxon>
        <taxon>Ascomycota</taxon>
        <taxon>Saccharomycotina</taxon>
        <taxon>Pichiomycetes</taxon>
        <taxon>Metschnikowiaceae</taxon>
        <taxon>Clavispora</taxon>
    </lineage>
</organism>
<feature type="compositionally biased region" description="Low complexity" evidence="7">
    <location>
        <begin position="76"/>
        <end position="90"/>
    </location>
</feature>
<sequence length="603" mass="69314">MSNSDKTGPATKASAHAPKKTKQTNDYKSLNGGYSDNIDNHIKQNKKFNATSRKNQISINHLLDFQSYRDSPEFHQNQQYQRNRRNPGNPKNRRQKLYLHGMRFINVNYKFVVDYRKSYKPQQIDPNIPVDTQDILRIIVPKGNACPICLSEDLVAPRMITSCGHILCLTCLLSLLESEVPVHKKRESKVIVEKYNDCPLCGSIIRKHDVKPVQVDNIDERFEIPKPKDEIVLTLMSRSSDSIVPLPRHFESYRQAIDLFPWANQTNPDLSQYSRFFKGDLSYLLSMYEEEKKQMILADNEDRELYQSDGKLLQLALKNIDEDIAKWTEAFSQDLPKEQTEPKESSTHSQSTYYYYQTGFKSSTTYVLSPLDVKVIKSSYNQDYTQLPNSVIVKVESIRYEELTAETASTKYKYLSHLPQGTTIGFIECNWKNNEYITEETWATFKNDLFKRSKISLKKSRTEELNKRKAISEGEKSIREFINRENNGLENGGESENWASSSFSNLTISDYADLPVLSNEPKADAHSPESEKPSVAMEKTVWGTTIPRGEVKDINGDNNNDWDAEEMIRKAREEMERLEAQSGPGKKKKKKKIVLLSSGSAWS</sequence>
<dbReference type="InterPro" id="IPR017907">
    <property type="entry name" value="Znf_RING_CS"/>
</dbReference>
<feature type="compositionally biased region" description="Basic and acidic residues" evidence="7">
    <location>
        <begin position="521"/>
        <end position="532"/>
    </location>
</feature>
<dbReference type="AlphaFoldDB" id="A0AA91PZ74"/>
<gene>
    <name evidence="9" type="ORF">A9F13_08g00704</name>
</gene>
<evidence type="ECO:0000256" key="5">
    <source>
        <dbReference type="ARBA" id="ARBA00022833"/>
    </source>
</evidence>
<keyword evidence="2" id="KW-0963">Cytoplasm</keyword>
<dbReference type="Gene3D" id="3.30.40.10">
    <property type="entry name" value="Zinc/RING finger domain, C3HC4 (zinc finger)"/>
    <property type="match status" value="1"/>
</dbReference>
<dbReference type="InterPro" id="IPR039739">
    <property type="entry name" value="MAG2/RNF10"/>
</dbReference>
<evidence type="ECO:0000256" key="6">
    <source>
        <dbReference type="PROSITE-ProRule" id="PRU00175"/>
    </source>
</evidence>
<dbReference type="GO" id="GO:0000976">
    <property type="term" value="F:transcription cis-regulatory region binding"/>
    <property type="evidence" value="ECO:0007669"/>
    <property type="project" value="TreeGrafter"/>
</dbReference>
<dbReference type="SMART" id="SM00184">
    <property type="entry name" value="RING"/>
    <property type="match status" value="1"/>
</dbReference>
<protein>
    <recommendedName>
        <fullName evidence="8">RING-type domain-containing protein</fullName>
    </recommendedName>
</protein>
<keyword evidence="4 6" id="KW-0863">Zinc-finger</keyword>
<dbReference type="Proteomes" id="UP000195602">
    <property type="component" value="Unassembled WGS sequence"/>
</dbReference>
<dbReference type="GO" id="GO:0008270">
    <property type="term" value="F:zinc ion binding"/>
    <property type="evidence" value="ECO:0007669"/>
    <property type="project" value="UniProtKB-KW"/>
</dbReference>
<dbReference type="Pfam" id="PF13445">
    <property type="entry name" value="zf-RING_UBOX"/>
    <property type="match status" value="1"/>
</dbReference>
<name>A0AA91PZ74_CLALS</name>
<comment type="subcellular location">
    <subcellularLocation>
        <location evidence="1">Cytoplasm</location>
    </subcellularLocation>
</comment>
<comment type="caution">
    <text evidence="9">The sequence shown here is derived from an EMBL/GenBank/DDBJ whole genome shotgun (WGS) entry which is preliminary data.</text>
</comment>
<reference evidence="9 10" key="1">
    <citation type="submission" date="2017-04" db="EMBL/GenBank/DDBJ databases">
        <title>Draft genome of the yeast Clavispora lusitaniae type strain CBS 6936.</title>
        <authorList>
            <person name="Durrens P."/>
            <person name="Klopp C."/>
            <person name="Biteau N."/>
            <person name="Fitton-Ouhabi V."/>
            <person name="Dementhon K."/>
            <person name="Accoceberry I."/>
            <person name="Sherman D.J."/>
            <person name="Noel T."/>
        </authorList>
    </citation>
    <scope>NUCLEOTIDE SEQUENCE [LARGE SCALE GENOMIC DNA]</scope>
    <source>
        <strain evidence="9 10">CBS 6936</strain>
    </source>
</reference>
<dbReference type="InterPro" id="IPR013083">
    <property type="entry name" value="Znf_RING/FYVE/PHD"/>
</dbReference>
<evidence type="ECO:0000313" key="10">
    <source>
        <dbReference type="Proteomes" id="UP000195602"/>
    </source>
</evidence>
<dbReference type="PROSITE" id="PS00518">
    <property type="entry name" value="ZF_RING_1"/>
    <property type="match status" value="1"/>
</dbReference>
<feature type="region of interest" description="Disordered" evidence="7">
    <location>
        <begin position="519"/>
        <end position="538"/>
    </location>
</feature>
<dbReference type="KEGG" id="clus:A9F13_08g00704"/>
<evidence type="ECO:0000256" key="4">
    <source>
        <dbReference type="ARBA" id="ARBA00022771"/>
    </source>
</evidence>
<accession>A0AA91PZ74</accession>
<dbReference type="PANTHER" id="PTHR12983:SF9">
    <property type="entry name" value="E3 UBIQUITIN-PROTEIN LIGASE RNF10"/>
    <property type="match status" value="1"/>
</dbReference>
<dbReference type="SUPFAM" id="SSF57850">
    <property type="entry name" value="RING/U-box"/>
    <property type="match status" value="1"/>
</dbReference>
<feature type="region of interest" description="Disordered" evidence="7">
    <location>
        <begin position="1"/>
        <end position="38"/>
    </location>
</feature>
<evidence type="ECO:0000259" key="8">
    <source>
        <dbReference type="PROSITE" id="PS50089"/>
    </source>
</evidence>
<keyword evidence="3" id="KW-0479">Metal-binding</keyword>
<feature type="domain" description="RING-type" evidence="8">
    <location>
        <begin position="146"/>
        <end position="201"/>
    </location>
</feature>
<proteinExistence type="predicted"/>
<evidence type="ECO:0000256" key="3">
    <source>
        <dbReference type="ARBA" id="ARBA00022723"/>
    </source>
</evidence>
<dbReference type="GO" id="GO:0045944">
    <property type="term" value="P:positive regulation of transcription by RNA polymerase II"/>
    <property type="evidence" value="ECO:0007669"/>
    <property type="project" value="TreeGrafter"/>
</dbReference>
<feature type="compositionally biased region" description="Basic and acidic residues" evidence="7">
    <location>
        <begin position="566"/>
        <end position="579"/>
    </location>
</feature>
<dbReference type="InterPro" id="IPR027370">
    <property type="entry name" value="Znf-RING_euk"/>
</dbReference>
<evidence type="ECO:0000256" key="1">
    <source>
        <dbReference type="ARBA" id="ARBA00004496"/>
    </source>
</evidence>
<evidence type="ECO:0000256" key="2">
    <source>
        <dbReference type="ARBA" id="ARBA00022490"/>
    </source>
</evidence>
<dbReference type="PROSITE" id="PS50089">
    <property type="entry name" value="ZF_RING_2"/>
    <property type="match status" value="1"/>
</dbReference>
<feature type="region of interest" description="Disordered" evidence="7">
    <location>
        <begin position="72"/>
        <end position="93"/>
    </location>
</feature>
<dbReference type="InterPro" id="IPR001841">
    <property type="entry name" value="Znf_RING"/>
</dbReference>
<dbReference type="EMBL" id="LYUB02000008">
    <property type="protein sequence ID" value="OVF08378.1"/>
    <property type="molecule type" value="Genomic_DNA"/>
</dbReference>
<dbReference type="FunFam" id="3.30.40.10:FF:000595">
    <property type="entry name" value="MAG2p Cytoplasmic protein"/>
    <property type="match status" value="1"/>
</dbReference>
<evidence type="ECO:0000256" key="7">
    <source>
        <dbReference type="SAM" id="MobiDB-lite"/>
    </source>
</evidence>
<feature type="compositionally biased region" description="Polar residues" evidence="7">
    <location>
        <begin position="24"/>
        <end position="34"/>
    </location>
</feature>
<feature type="region of interest" description="Disordered" evidence="7">
    <location>
        <begin position="543"/>
        <end position="603"/>
    </location>
</feature>